<dbReference type="Proteomes" id="UP000736787">
    <property type="component" value="Unassembled WGS sequence"/>
</dbReference>
<sequence>MHGRIGKSSNARPKATNGDSDGKPSSLDVLVRWLETPGNYMSVAERKAAMCDEILPVMKTAGITHRSADAINSKIRLMEQRWEDAKTWLKELGLFVLYQNAGVDKNVRASVIRLCPAYDRVTPVFRRALSAGEVEIEDEADSSHAVTKTKARASQEKKVCMEEDERRHRQELFECEFGAKKVQADVDIVCAKVLGRQKLLDAGVAPDEVDRVLPPSSCVSVEELVDAGAGIVSIHVALG</sequence>
<evidence type="ECO:0000313" key="5">
    <source>
        <dbReference type="EMBL" id="KAG2956807.1"/>
    </source>
</evidence>
<dbReference type="Proteomes" id="UP000774804">
    <property type="component" value="Unassembled WGS sequence"/>
</dbReference>
<evidence type="ECO:0000313" key="8">
    <source>
        <dbReference type="Proteomes" id="UP000251314"/>
    </source>
</evidence>
<keyword evidence="8" id="KW-1185">Reference proteome</keyword>
<dbReference type="Proteomes" id="UP000760860">
    <property type="component" value="Unassembled WGS sequence"/>
</dbReference>
<dbReference type="Proteomes" id="UP000251314">
    <property type="component" value="Unassembled WGS sequence"/>
</dbReference>
<dbReference type="Proteomes" id="UP000697107">
    <property type="component" value="Unassembled WGS sequence"/>
</dbReference>
<accession>A0A329RCM7</accession>
<evidence type="ECO:0000313" key="7">
    <source>
        <dbReference type="EMBL" id="RAW22314.1"/>
    </source>
</evidence>
<evidence type="ECO:0000313" key="4">
    <source>
        <dbReference type="EMBL" id="KAG2878117.1"/>
    </source>
</evidence>
<protein>
    <submittedName>
        <fullName evidence="7">Uncharacterized protein</fullName>
    </submittedName>
</protein>
<dbReference type="EMBL" id="RCML01002881">
    <property type="protein sequence ID" value="KAG2956807.1"/>
    <property type="molecule type" value="Genomic_DNA"/>
</dbReference>
<reference evidence="2" key="2">
    <citation type="submission" date="2018-10" db="EMBL/GenBank/DDBJ databases">
        <title>Effector identification in a new, highly contiguous assembly of the strawberry crown rot pathogen Phytophthora cactorum.</title>
        <authorList>
            <person name="Armitage A.D."/>
            <person name="Nellist C.F."/>
            <person name="Bates H."/>
            <person name="Vickerstaff R.J."/>
            <person name="Harrison R.J."/>
        </authorList>
    </citation>
    <scope>NUCLEOTIDE SEQUENCE</scope>
    <source>
        <strain evidence="2">15-7</strain>
        <strain evidence="3">4032</strain>
        <strain evidence="4">4040</strain>
        <strain evidence="5">P415</strain>
        <strain evidence="6">P421</strain>
    </source>
</reference>
<feature type="region of interest" description="Disordered" evidence="1">
    <location>
        <begin position="1"/>
        <end position="23"/>
    </location>
</feature>
<dbReference type="Proteomes" id="UP000735874">
    <property type="component" value="Unassembled WGS sequence"/>
</dbReference>
<dbReference type="OrthoDB" id="107315at2759"/>
<dbReference type="VEuPathDB" id="FungiDB:PC110_g21246"/>
<proteinExistence type="predicted"/>
<dbReference type="EMBL" id="RCMV01003109">
    <property type="protein sequence ID" value="KAG3199912.1"/>
    <property type="molecule type" value="Genomic_DNA"/>
</dbReference>
<comment type="caution">
    <text evidence="7">The sequence shown here is derived from an EMBL/GenBank/DDBJ whole genome shotgun (WGS) entry which is preliminary data.</text>
</comment>
<dbReference type="AlphaFoldDB" id="A0A329RCM7"/>
<name>A0A329RCM7_9STRA</name>
<dbReference type="EMBL" id="RCMK01002849">
    <property type="protein sequence ID" value="KAG2878117.1"/>
    <property type="molecule type" value="Genomic_DNA"/>
</dbReference>
<dbReference type="PANTHER" id="PTHR33324">
    <property type="entry name" value="EXPRESSED PROTEIN"/>
    <property type="match status" value="1"/>
</dbReference>
<dbReference type="EMBL" id="MJFZ01001354">
    <property type="protein sequence ID" value="RAW22314.1"/>
    <property type="molecule type" value="Genomic_DNA"/>
</dbReference>
<reference evidence="7 8" key="1">
    <citation type="submission" date="2018-01" db="EMBL/GenBank/DDBJ databases">
        <title>Draft genome of the strawberry crown rot pathogen Phytophthora cactorum.</title>
        <authorList>
            <person name="Armitage A.D."/>
            <person name="Lysoe E."/>
            <person name="Nellist C.F."/>
            <person name="Harrison R.J."/>
            <person name="Brurberg M.B."/>
        </authorList>
    </citation>
    <scope>NUCLEOTIDE SEQUENCE [LARGE SCALE GENOMIC DNA]</scope>
    <source>
        <strain evidence="7 8">10300</strain>
    </source>
</reference>
<evidence type="ECO:0000313" key="3">
    <source>
        <dbReference type="EMBL" id="KAG2874293.1"/>
    </source>
</evidence>
<evidence type="ECO:0000256" key="1">
    <source>
        <dbReference type="SAM" id="MobiDB-lite"/>
    </source>
</evidence>
<organism evidence="7 8">
    <name type="scientific">Phytophthora cactorum</name>
    <dbReference type="NCBI Taxonomy" id="29920"/>
    <lineage>
        <taxon>Eukaryota</taxon>
        <taxon>Sar</taxon>
        <taxon>Stramenopiles</taxon>
        <taxon>Oomycota</taxon>
        <taxon>Peronosporomycetes</taxon>
        <taxon>Peronosporales</taxon>
        <taxon>Peronosporaceae</taxon>
        <taxon>Phytophthora</taxon>
    </lineage>
</organism>
<evidence type="ECO:0000313" key="2">
    <source>
        <dbReference type="EMBL" id="KAG2851450.1"/>
    </source>
</evidence>
<dbReference type="EMBL" id="RCMI01002914">
    <property type="protein sequence ID" value="KAG2874293.1"/>
    <property type="molecule type" value="Genomic_DNA"/>
</dbReference>
<dbReference type="PANTHER" id="PTHR33324:SF2">
    <property type="entry name" value="MYB_SANT-LIKE DNA-BINDING DOMAIN-CONTAINING PROTEIN"/>
    <property type="match status" value="1"/>
</dbReference>
<gene>
    <name evidence="7" type="ORF">PC110_g21246</name>
    <name evidence="2" type="ORF">PC113_g15910</name>
    <name evidence="3" type="ORF">PC115_g24188</name>
    <name evidence="4" type="ORF">PC117_g26981</name>
    <name evidence="5" type="ORF">PC118_g24303</name>
    <name evidence="6" type="ORF">PC129_g23977</name>
</gene>
<evidence type="ECO:0000313" key="6">
    <source>
        <dbReference type="EMBL" id="KAG3199912.1"/>
    </source>
</evidence>
<dbReference type="EMBL" id="RCMG01000607">
    <property type="protein sequence ID" value="KAG2851450.1"/>
    <property type="molecule type" value="Genomic_DNA"/>
</dbReference>
<dbReference type="STRING" id="29920.A0A329RCM7"/>